<dbReference type="Proteomes" id="UP000240653">
    <property type="component" value="Unassembled WGS sequence"/>
</dbReference>
<dbReference type="Gene3D" id="3.30.530.20">
    <property type="match status" value="1"/>
</dbReference>
<dbReference type="SUPFAM" id="SSF55961">
    <property type="entry name" value="Bet v1-like"/>
    <property type="match status" value="1"/>
</dbReference>
<dbReference type="RefSeq" id="WP_106726265.1">
    <property type="nucleotide sequence ID" value="NZ_PXYL01000014.1"/>
</dbReference>
<feature type="domain" description="Activator of Hsp90 ATPase homologue 1/2-like C-terminal" evidence="2">
    <location>
        <begin position="22"/>
        <end position="152"/>
    </location>
</feature>
<dbReference type="AlphaFoldDB" id="A0A2P7S4H5"/>
<name>A0A2P7S4H5_9HYPH</name>
<comment type="caution">
    <text evidence="3">The sequence shown here is derived from an EMBL/GenBank/DDBJ whole genome shotgun (WGS) entry which is preliminary data.</text>
</comment>
<comment type="similarity">
    <text evidence="1">Belongs to the AHA1 family.</text>
</comment>
<reference evidence="3 4" key="1">
    <citation type="submission" date="2018-03" db="EMBL/GenBank/DDBJ databases">
        <title>The draft genome of Mesorhizobium soli JCM 19897.</title>
        <authorList>
            <person name="Li L."/>
            <person name="Liu L."/>
            <person name="Liang L."/>
            <person name="Wang T."/>
            <person name="Zhang X."/>
        </authorList>
    </citation>
    <scope>NUCLEOTIDE SEQUENCE [LARGE SCALE GENOMIC DNA]</scope>
    <source>
        <strain evidence="3 4">JCM 19897</strain>
    </source>
</reference>
<dbReference type="InterPro" id="IPR023393">
    <property type="entry name" value="START-like_dom_sf"/>
</dbReference>
<organism evidence="3 4">
    <name type="scientific">Pseudaminobacter soli</name>
    <name type="common">ex Li et al. 2025</name>
    <dbReference type="NCBI Taxonomy" id="1295366"/>
    <lineage>
        <taxon>Bacteria</taxon>
        <taxon>Pseudomonadati</taxon>
        <taxon>Pseudomonadota</taxon>
        <taxon>Alphaproteobacteria</taxon>
        <taxon>Hyphomicrobiales</taxon>
        <taxon>Phyllobacteriaceae</taxon>
        <taxon>Pseudaminobacter</taxon>
    </lineage>
</organism>
<dbReference type="OrthoDB" id="9805228at2"/>
<gene>
    <name evidence="3" type="ORF">C7I85_22510</name>
</gene>
<evidence type="ECO:0000313" key="4">
    <source>
        <dbReference type="Proteomes" id="UP000240653"/>
    </source>
</evidence>
<evidence type="ECO:0000313" key="3">
    <source>
        <dbReference type="EMBL" id="PSJ57365.1"/>
    </source>
</evidence>
<dbReference type="InterPro" id="IPR013538">
    <property type="entry name" value="ASHA1/2-like_C"/>
</dbReference>
<dbReference type="Pfam" id="PF08327">
    <property type="entry name" value="AHSA1"/>
    <property type="match status" value="1"/>
</dbReference>
<dbReference type="EMBL" id="PXYL01000014">
    <property type="protein sequence ID" value="PSJ57365.1"/>
    <property type="molecule type" value="Genomic_DNA"/>
</dbReference>
<proteinExistence type="inferred from homology"/>
<evidence type="ECO:0000259" key="2">
    <source>
        <dbReference type="Pfam" id="PF08327"/>
    </source>
</evidence>
<evidence type="ECO:0000256" key="1">
    <source>
        <dbReference type="ARBA" id="ARBA00006817"/>
    </source>
</evidence>
<keyword evidence="4" id="KW-1185">Reference proteome</keyword>
<sequence length="161" mass="18157">MAQAANAREEQTHELLITRVFDAPRSLVFRVWTSPEHLYRWWGPKDFTTPSVKMDFRPGGAYRSTIRSPAGVDHTMVGTYREIVEPERIVFTFAWEGEDGEPGMDTLVSVTFADEGGKTRLTFHQAPFQTIEDRDSHVEGWSGVMDRLAAYLAVGDHAGLL</sequence>
<accession>A0A2P7S4H5</accession>
<protein>
    <submittedName>
        <fullName evidence="3">Polyketide cyclase</fullName>
    </submittedName>
</protein>